<accession>A0A9N9HZY7</accession>
<sequence length="177" mass="20292">LPRKRGCFVPQKEIQEVTEMQEKFISRAHEVDEVVNIKKKVYTKTSRTMIWRQNKKRKDQEKDAKEKKKDILLNAKTSSDDKTLTIMSLPSQSSQAIIQNPTSMLSLSQPAQVIIQSLTSHIDTSSLYRHLEEVSRQYTITKSSKASVPTYDYLCLLSISKFIQLLLNGKGKMNVSK</sequence>
<name>A0A9N9HZY7_9GLOM</name>
<keyword evidence="2" id="KW-1185">Reference proteome</keyword>
<evidence type="ECO:0000313" key="1">
    <source>
        <dbReference type="EMBL" id="CAG8713955.1"/>
    </source>
</evidence>
<dbReference type="AlphaFoldDB" id="A0A9N9HZY7"/>
<dbReference type="EMBL" id="CAJVPV010020198">
    <property type="protein sequence ID" value="CAG8713955.1"/>
    <property type="molecule type" value="Genomic_DNA"/>
</dbReference>
<protein>
    <submittedName>
        <fullName evidence="1">3898_t:CDS:1</fullName>
    </submittedName>
</protein>
<gene>
    <name evidence="1" type="ORF">AMORRO_LOCUS12874</name>
</gene>
<organism evidence="1 2">
    <name type="scientific">Acaulospora morrowiae</name>
    <dbReference type="NCBI Taxonomy" id="94023"/>
    <lineage>
        <taxon>Eukaryota</taxon>
        <taxon>Fungi</taxon>
        <taxon>Fungi incertae sedis</taxon>
        <taxon>Mucoromycota</taxon>
        <taxon>Glomeromycotina</taxon>
        <taxon>Glomeromycetes</taxon>
        <taxon>Diversisporales</taxon>
        <taxon>Acaulosporaceae</taxon>
        <taxon>Acaulospora</taxon>
    </lineage>
</organism>
<comment type="caution">
    <text evidence="1">The sequence shown here is derived from an EMBL/GenBank/DDBJ whole genome shotgun (WGS) entry which is preliminary data.</text>
</comment>
<proteinExistence type="predicted"/>
<evidence type="ECO:0000313" key="2">
    <source>
        <dbReference type="Proteomes" id="UP000789342"/>
    </source>
</evidence>
<dbReference type="Proteomes" id="UP000789342">
    <property type="component" value="Unassembled WGS sequence"/>
</dbReference>
<dbReference type="OrthoDB" id="2421304at2759"/>
<reference evidence="1" key="1">
    <citation type="submission" date="2021-06" db="EMBL/GenBank/DDBJ databases">
        <authorList>
            <person name="Kallberg Y."/>
            <person name="Tangrot J."/>
            <person name="Rosling A."/>
        </authorList>
    </citation>
    <scope>NUCLEOTIDE SEQUENCE</scope>
    <source>
        <strain evidence="1">CL551</strain>
    </source>
</reference>
<feature type="non-terminal residue" evidence="1">
    <location>
        <position position="1"/>
    </location>
</feature>